<protein>
    <submittedName>
        <fullName evidence="1">Uncharacterized protein</fullName>
    </submittedName>
</protein>
<sequence>MGAVAAAEQIEMVENVIQVVQRPPLRIAGSQRQRLPIGDVKGFRETAEQFGHRQVRLAVALVNRRIEDHRLAIRRAIGIAAPKIAVQQRRSRLAADKQPVQLHPQLLALLLQNSGVAITGREVQLKPQPPLTPELDPVVAISIRLGSSADGVVTMPAETRSRLSVQRGQLPTELLHRPRPAANQRQILQYQPGLSGSDAIAYQFGHPHGSSRGEFGQTCRFGFKHGQAGSGVDLDEEGPLAIADAPRLVDAATAEGLPLAKGKGLAGDCADMTFERDPKVGHRITSRELGKAGARIGMLSPDQLKFFLISKIHQPALFCPANQEQTGKPFPLESAHADESHPISTWLVVARVS</sequence>
<keyword evidence="2" id="KW-1185">Reference proteome</keyword>
<organism evidence="1 2">
    <name type="scientific">Candidatus Contendobacter odensis Run_B_J11</name>
    <dbReference type="NCBI Taxonomy" id="1400861"/>
    <lineage>
        <taxon>Bacteria</taxon>
        <taxon>Pseudomonadati</taxon>
        <taxon>Pseudomonadota</taxon>
        <taxon>Gammaproteobacteria</taxon>
        <taxon>Candidatus Competibacteraceae</taxon>
        <taxon>Candidatus Contendibacter</taxon>
    </lineage>
</organism>
<dbReference type="EMBL" id="CBTK010000262">
    <property type="protein sequence ID" value="CDH46496.1"/>
    <property type="molecule type" value="Genomic_DNA"/>
</dbReference>
<comment type="caution">
    <text evidence="1">The sequence shown here is derived from an EMBL/GenBank/DDBJ whole genome shotgun (WGS) entry which is preliminary data.</text>
</comment>
<gene>
    <name evidence="1" type="ORF">BN874_470003</name>
</gene>
<evidence type="ECO:0000313" key="2">
    <source>
        <dbReference type="Proteomes" id="UP000019184"/>
    </source>
</evidence>
<name>A0A7U7GDP6_9GAMM</name>
<dbReference type="AlphaFoldDB" id="A0A7U7GDP6"/>
<evidence type="ECO:0000313" key="1">
    <source>
        <dbReference type="EMBL" id="CDH46496.1"/>
    </source>
</evidence>
<accession>A0A7U7GDP6</accession>
<reference evidence="1 2" key="1">
    <citation type="journal article" date="2014" name="ISME J.">
        <title>Candidatus Competibacter-lineage genomes retrieved from metagenomes reveal functional metabolic diversity.</title>
        <authorList>
            <person name="McIlroy S.J."/>
            <person name="Albertsen M."/>
            <person name="Andresen E.K."/>
            <person name="Saunders A.M."/>
            <person name="Kristiansen R."/>
            <person name="Stokholm-Bjerregaard M."/>
            <person name="Nielsen K.L."/>
            <person name="Nielsen P.H."/>
        </authorList>
    </citation>
    <scope>NUCLEOTIDE SEQUENCE [LARGE SCALE GENOMIC DNA]</scope>
    <source>
        <strain evidence="1 2">Run_B_J11</strain>
    </source>
</reference>
<proteinExistence type="predicted"/>
<dbReference type="Proteomes" id="UP000019184">
    <property type="component" value="Unassembled WGS sequence"/>
</dbReference>